<evidence type="ECO:0000259" key="9">
    <source>
        <dbReference type="PROSITE" id="PS51161"/>
    </source>
</evidence>
<dbReference type="AlphaFoldDB" id="A0A347WJ63"/>
<evidence type="ECO:0000256" key="5">
    <source>
        <dbReference type="ARBA" id="ARBA00023015"/>
    </source>
</evidence>
<keyword evidence="3 8" id="KW-0862">Zinc</keyword>
<dbReference type="PANTHER" id="PTHR30455:SF2">
    <property type="entry name" value="TRANSCRIPTIONAL REPRESSOR NRDR"/>
    <property type="match status" value="1"/>
</dbReference>
<dbReference type="InterPro" id="IPR055173">
    <property type="entry name" value="NrdR-like_N"/>
</dbReference>
<dbReference type="PROSITE" id="PS51161">
    <property type="entry name" value="ATP_CONE"/>
    <property type="match status" value="1"/>
</dbReference>
<keyword evidence="6 8" id="KW-0238">DNA-binding</keyword>
<protein>
    <recommendedName>
        <fullName evidence="8">Transcriptional repressor NrdR</fullName>
    </recommendedName>
</protein>
<proteinExistence type="inferred from homology"/>
<dbReference type="OrthoDB" id="9807461at2"/>
<comment type="function">
    <text evidence="8">Negatively regulates transcription of bacterial ribonucleotide reductase nrd genes and operons by binding to NrdR-boxes.</text>
</comment>
<sequence>MLCPKCHQNDSKVVDSRPIDGGQSIRRRRECLNCGFRFNTFERTEVAPLLVIKRDGTREEFKHDKLLRGIIRSAEKRPITHEQMSELASKVENKIREHNVYEVQSKDIGEYVMPLLMELDEVAYIRFASVYREFQSKEMFLRELESMDTQQDQSSE</sequence>
<dbReference type="Pfam" id="PF22811">
    <property type="entry name" value="Zn_ribbon_NrdR"/>
    <property type="match status" value="1"/>
</dbReference>
<dbReference type="GO" id="GO:0008270">
    <property type="term" value="F:zinc ion binding"/>
    <property type="evidence" value="ECO:0007669"/>
    <property type="project" value="UniProtKB-UniRule"/>
</dbReference>
<evidence type="ECO:0000256" key="2">
    <source>
        <dbReference type="ARBA" id="ARBA00022741"/>
    </source>
</evidence>
<dbReference type="GO" id="GO:0003677">
    <property type="term" value="F:DNA binding"/>
    <property type="evidence" value="ECO:0007669"/>
    <property type="project" value="UniProtKB-KW"/>
</dbReference>
<dbReference type="InterPro" id="IPR003796">
    <property type="entry name" value="RNR_NrdR-like"/>
</dbReference>
<evidence type="ECO:0000256" key="1">
    <source>
        <dbReference type="ARBA" id="ARBA00022491"/>
    </source>
</evidence>
<keyword evidence="7 8" id="KW-0804">Transcription</keyword>
<dbReference type="PANTHER" id="PTHR30455">
    <property type="entry name" value="TRANSCRIPTIONAL REPRESSOR NRDR"/>
    <property type="match status" value="1"/>
</dbReference>
<dbReference type="InterPro" id="IPR005144">
    <property type="entry name" value="ATP-cone_dom"/>
</dbReference>
<dbReference type="GO" id="GO:0045892">
    <property type="term" value="P:negative regulation of DNA-templated transcription"/>
    <property type="evidence" value="ECO:0007669"/>
    <property type="project" value="UniProtKB-UniRule"/>
</dbReference>
<accession>A0A347WJ63</accession>
<dbReference type="RefSeq" id="WP_118990036.1">
    <property type="nucleotide sequence ID" value="NZ_CP023434.1"/>
</dbReference>
<evidence type="ECO:0000256" key="6">
    <source>
        <dbReference type="ARBA" id="ARBA00023125"/>
    </source>
</evidence>
<keyword evidence="8" id="KW-0863">Zinc-finger</keyword>
<dbReference type="EMBL" id="CP023434">
    <property type="protein sequence ID" value="AXY25120.1"/>
    <property type="molecule type" value="Genomic_DNA"/>
</dbReference>
<evidence type="ECO:0000256" key="7">
    <source>
        <dbReference type="ARBA" id="ARBA00023163"/>
    </source>
</evidence>
<dbReference type="KEGG" id="abae:CL176_03230"/>
<keyword evidence="5 8" id="KW-0805">Transcription regulation</keyword>
<evidence type="ECO:0000256" key="4">
    <source>
        <dbReference type="ARBA" id="ARBA00022840"/>
    </source>
</evidence>
<keyword evidence="8" id="KW-0479">Metal-binding</keyword>
<keyword evidence="11" id="KW-1185">Reference proteome</keyword>
<dbReference type="GO" id="GO:0005524">
    <property type="term" value="F:ATP binding"/>
    <property type="evidence" value="ECO:0007669"/>
    <property type="project" value="UniProtKB-UniRule"/>
</dbReference>
<dbReference type="HAMAP" id="MF_00440">
    <property type="entry name" value="NrdR"/>
    <property type="match status" value="1"/>
</dbReference>
<reference evidence="10 11" key="1">
    <citation type="submission" date="2017-09" db="EMBL/GenBank/DDBJ databases">
        <title>Complete genome sequence of Oxytococcus suis strain ZY16052.</title>
        <authorList>
            <person name="Li F."/>
        </authorList>
    </citation>
    <scope>NUCLEOTIDE SEQUENCE [LARGE SCALE GENOMIC DNA]</scope>
    <source>
        <strain evidence="10 11">ZY16052</strain>
    </source>
</reference>
<comment type="similarity">
    <text evidence="8">Belongs to the NrdR family.</text>
</comment>
<keyword evidence="1 8" id="KW-0678">Repressor</keyword>
<evidence type="ECO:0000313" key="11">
    <source>
        <dbReference type="Proteomes" id="UP000263232"/>
    </source>
</evidence>
<feature type="zinc finger region" evidence="8">
    <location>
        <begin position="3"/>
        <end position="34"/>
    </location>
</feature>
<evidence type="ECO:0000256" key="3">
    <source>
        <dbReference type="ARBA" id="ARBA00022833"/>
    </source>
</evidence>
<dbReference type="NCBIfam" id="TIGR00244">
    <property type="entry name" value="transcriptional regulator NrdR"/>
    <property type="match status" value="1"/>
</dbReference>
<keyword evidence="4 8" id="KW-0067">ATP-binding</keyword>
<keyword evidence="2 8" id="KW-0547">Nucleotide-binding</keyword>
<evidence type="ECO:0000313" key="10">
    <source>
        <dbReference type="EMBL" id="AXY25120.1"/>
    </source>
</evidence>
<comment type="cofactor">
    <cofactor evidence="8">
        <name>Zn(2+)</name>
        <dbReference type="ChEBI" id="CHEBI:29105"/>
    </cofactor>
    <text evidence="8">Binds 1 zinc ion.</text>
</comment>
<feature type="domain" description="ATP-cone" evidence="9">
    <location>
        <begin position="49"/>
        <end position="139"/>
    </location>
</feature>
<name>A0A347WJ63_9LACT</name>
<dbReference type="Proteomes" id="UP000263232">
    <property type="component" value="Chromosome"/>
</dbReference>
<organism evidence="10 11">
    <name type="scientific">Suicoccus acidiformans</name>
    <dbReference type="NCBI Taxonomy" id="2036206"/>
    <lineage>
        <taxon>Bacteria</taxon>
        <taxon>Bacillati</taxon>
        <taxon>Bacillota</taxon>
        <taxon>Bacilli</taxon>
        <taxon>Lactobacillales</taxon>
        <taxon>Aerococcaceae</taxon>
        <taxon>Suicoccus</taxon>
    </lineage>
</organism>
<dbReference type="Pfam" id="PF03477">
    <property type="entry name" value="ATP-cone"/>
    <property type="match status" value="1"/>
</dbReference>
<evidence type="ECO:0000256" key="8">
    <source>
        <dbReference type="HAMAP-Rule" id="MF_00440"/>
    </source>
</evidence>
<gene>
    <name evidence="8 10" type="primary">nrdR</name>
    <name evidence="10" type="ORF">CL176_03230</name>
</gene>